<evidence type="ECO:0000313" key="2">
    <source>
        <dbReference type="Proteomes" id="UP000299102"/>
    </source>
</evidence>
<dbReference type="Proteomes" id="UP000299102">
    <property type="component" value="Unassembled WGS sequence"/>
</dbReference>
<name>A0A4C1V2U3_EUMVA</name>
<keyword evidence="2" id="KW-1185">Reference proteome</keyword>
<organism evidence="1 2">
    <name type="scientific">Eumeta variegata</name>
    <name type="common">Bagworm moth</name>
    <name type="synonym">Eumeta japonica</name>
    <dbReference type="NCBI Taxonomy" id="151549"/>
    <lineage>
        <taxon>Eukaryota</taxon>
        <taxon>Metazoa</taxon>
        <taxon>Ecdysozoa</taxon>
        <taxon>Arthropoda</taxon>
        <taxon>Hexapoda</taxon>
        <taxon>Insecta</taxon>
        <taxon>Pterygota</taxon>
        <taxon>Neoptera</taxon>
        <taxon>Endopterygota</taxon>
        <taxon>Lepidoptera</taxon>
        <taxon>Glossata</taxon>
        <taxon>Ditrysia</taxon>
        <taxon>Tineoidea</taxon>
        <taxon>Psychidae</taxon>
        <taxon>Oiketicinae</taxon>
        <taxon>Eumeta</taxon>
    </lineage>
</organism>
<accession>A0A4C1V2U3</accession>
<comment type="caution">
    <text evidence="1">The sequence shown here is derived from an EMBL/GenBank/DDBJ whole genome shotgun (WGS) entry which is preliminary data.</text>
</comment>
<gene>
    <name evidence="1" type="ORF">EVAR_14824_1</name>
</gene>
<proteinExistence type="predicted"/>
<reference evidence="1 2" key="1">
    <citation type="journal article" date="2019" name="Commun. Biol.">
        <title>The bagworm genome reveals a unique fibroin gene that provides high tensile strength.</title>
        <authorList>
            <person name="Kono N."/>
            <person name="Nakamura H."/>
            <person name="Ohtoshi R."/>
            <person name="Tomita M."/>
            <person name="Numata K."/>
            <person name="Arakawa K."/>
        </authorList>
    </citation>
    <scope>NUCLEOTIDE SEQUENCE [LARGE SCALE GENOMIC DNA]</scope>
</reference>
<protein>
    <submittedName>
        <fullName evidence="1">Uncharacterized protein</fullName>
    </submittedName>
</protein>
<dbReference type="EMBL" id="BGZK01000270">
    <property type="protein sequence ID" value="GBP33143.1"/>
    <property type="molecule type" value="Genomic_DNA"/>
</dbReference>
<dbReference type="AlphaFoldDB" id="A0A4C1V2U3"/>
<evidence type="ECO:0000313" key="1">
    <source>
        <dbReference type="EMBL" id="GBP33143.1"/>
    </source>
</evidence>
<sequence>MVTGAHGHSKPRRDHKYVVGLLETNGISVKEENGLNKGRSGLREEEVDHRNFYSLKNETRRDPAEAVTSRLFFVQSYKILKYLLSLGLNLRIQEYTASDNSTRHYSIYSPMSL</sequence>